<dbReference type="GO" id="GO:0012505">
    <property type="term" value="C:endomembrane system"/>
    <property type="evidence" value="ECO:0007669"/>
    <property type="project" value="UniProtKB-SubCell"/>
</dbReference>
<dbReference type="Gene3D" id="1.20.1080.10">
    <property type="entry name" value="Glycerol uptake facilitator protein"/>
    <property type="match status" value="2"/>
</dbReference>
<evidence type="ECO:0000256" key="2">
    <source>
        <dbReference type="ARBA" id="ARBA00022448"/>
    </source>
</evidence>
<evidence type="ECO:0000256" key="6">
    <source>
        <dbReference type="ARBA" id="ARBA00023136"/>
    </source>
</evidence>
<dbReference type="PRINTS" id="PR00783">
    <property type="entry name" value="MINTRINSICP"/>
</dbReference>
<evidence type="ECO:0000256" key="10">
    <source>
        <dbReference type="SAM" id="Phobius"/>
    </source>
</evidence>
<dbReference type="Gene3D" id="1.10.472.10">
    <property type="entry name" value="Cyclin-like"/>
    <property type="match status" value="2"/>
</dbReference>
<evidence type="ECO:0000256" key="5">
    <source>
        <dbReference type="ARBA" id="ARBA00022989"/>
    </source>
</evidence>
<accession>A0A812U7H1</accession>
<dbReference type="SMART" id="SM00385">
    <property type="entry name" value="CYCLIN"/>
    <property type="match status" value="1"/>
</dbReference>
<dbReference type="InterPro" id="IPR006671">
    <property type="entry name" value="Cyclin_N"/>
</dbReference>
<comment type="subcellular location">
    <subcellularLocation>
        <location evidence="1">Endomembrane system</location>
        <topology evidence="1">Multi-pass membrane protein</topology>
    </subcellularLocation>
</comment>
<keyword evidence="5 10" id="KW-1133">Transmembrane helix</keyword>
<protein>
    <submittedName>
        <fullName evidence="12">CCNQ protein</fullName>
    </submittedName>
</protein>
<feature type="transmembrane region" description="Helical" evidence="10">
    <location>
        <begin position="1237"/>
        <end position="1257"/>
    </location>
</feature>
<dbReference type="GO" id="GO:0019755">
    <property type="term" value="P:one-carbon compound transport"/>
    <property type="evidence" value="ECO:0007669"/>
    <property type="project" value="UniProtKB-ARBA"/>
</dbReference>
<evidence type="ECO:0000256" key="9">
    <source>
        <dbReference type="SAM" id="MobiDB-lite"/>
    </source>
</evidence>
<evidence type="ECO:0000256" key="7">
    <source>
        <dbReference type="RuleBase" id="RU000383"/>
    </source>
</evidence>
<dbReference type="Proteomes" id="UP000601435">
    <property type="component" value="Unassembled WGS sequence"/>
</dbReference>
<dbReference type="InterPro" id="IPR048055">
    <property type="entry name" value="Cyclin-Q_first_cyclin_box"/>
</dbReference>
<reference evidence="12" key="1">
    <citation type="submission" date="2021-02" db="EMBL/GenBank/DDBJ databases">
        <authorList>
            <person name="Dougan E. K."/>
            <person name="Rhodes N."/>
            <person name="Thang M."/>
            <person name="Chan C."/>
        </authorList>
    </citation>
    <scope>NUCLEOTIDE SEQUENCE</scope>
</reference>
<feature type="non-terminal residue" evidence="12">
    <location>
        <position position="1"/>
    </location>
</feature>
<dbReference type="SUPFAM" id="SSF47954">
    <property type="entry name" value="Cyclin-like"/>
    <property type="match status" value="2"/>
</dbReference>
<evidence type="ECO:0000313" key="13">
    <source>
        <dbReference type="Proteomes" id="UP000601435"/>
    </source>
</evidence>
<dbReference type="CDD" id="cd20546">
    <property type="entry name" value="CYCLIN_SpCG1C_ScCTK2-like_rpt2"/>
    <property type="match status" value="1"/>
</dbReference>
<name>A0A812U7H1_9DINO</name>
<evidence type="ECO:0000259" key="11">
    <source>
        <dbReference type="SMART" id="SM00385"/>
    </source>
</evidence>
<dbReference type="InterPro" id="IPR034294">
    <property type="entry name" value="Aquaporin_transptr"/>
</dbReference>
<gene>
    <name evidence="12" type="primary">CCNQ</name>
    <name evidence="12" type="ORF">SNEC2469_LOCUS16177</name>
</gene>
<feature type="transmembrane region" description="Helical" evidence="10">
    <location>
        <begin position="1083"/>
        <end position="1100"/>
    </location>
</feature>
<dbReference type="InterPro" id="IPR036915">
    <property type="entry name" value="Cyclin-like_sf"/>
</dbReference>
<feature type="transmembrane region" description="Helical" evidence="10">
    <location>
        <begin position="1121"/>
        <end position="1142"/>
    </location>
</feature>
<feature type="transmembrane region" description="Helical" evidence="10">
    <location>
        <begin position="1277"/>
        <end position="1296"/>
    </location>
</feature>
<dbReference type="SUPFAM" id="SSF81338">
    <property type="entry name" value="Aquaporin-like"/>
    <property type="match status" value="2"/>
</dbReference>
<keyword evidence="4" id="KW-0677">Repeat</keyword>
<dbReference type="InterPro" id="IPR000425">
    <property type="entry name" value="MIP"/>
</dbReference>
<dbReference type="PANTHER" id="PTHR45665">
    <property type="entry name" value="AQUAPORIN-8"/>
    <property type="match status" value="1"/>
</dbReference>
<dbReference type="PANTHER" id="PTHR45665:SF9">
    <property type="entry name" value="AQUAPORIN-8"/>
    <property type="match status" value="1"/>
</dbReference>
<dbReference type="InterPro" id="IPR013763">
    <property type="entry name" value="Cyclin-like_dom"/>
</dbReference>
<evidence type="ECO:0000256" key="4">
    <source>
        <dbReference type="ARBA" id="ARBA00022737"/>
    </source>
</evidence>
<keyword evidence="8" id="KW-0175">Coiled coil</keyword>
<keyword evidence="7" id="KW-0195">Cyclin</keyword>
<dbReference type="OrthoDB" id="3222at2759"/>
<dbReference type="EMBL" id="CAJNJA010026463">
    <property type="protein sequence ID" value="CAE7560274.1"/>
    <property type="molecule type" value="Genomic_DNA"/>
</dbReference>
<dbReference type="InterPro" id="IPR022357">
    <property type="entry name" value="MIP_CS"/>
</dbReference>
<organism evidence="12 13">
    <name type="scientific">Symbiodinium necroappetens</name>
    <dbReference type="NCBI Taxonomy" id="1628268"/>
    <lineage>
        <taxon>Eukaryota</taxon>
        <taxon>Sar</taxon>
        <taxon>Alveolata</taxon>
        <taxon>Dinophyceae</taxon>
        <taxon>Suessiales</taxon>
        <taxon>Symbiodiniaceae</taxon>
        <taxon>Symbiodinium</taxon>
    </lineage>
</organism>
<keyword evidence="2" id="KW-0813">Transport</keyword>
<evidence type="ECO:0000313" key="12">
    <source>
        <dbReference type="EMBL" id="CAE7560274.1"/>
    </source>
</evidence>
<evidence type="ECO:0000256" key="3">
    <source>
        <dbReference type="ARBA" id="ARBA00022692"/>
    </source>
</evidence>
<dbReference type="GO" id="GO:0016020">
    <property type="term" value="C:membrane"/>
    <property type="evidence" value="ECO:0007669"/>
    <property type="project" value="InterPro"/>
</dbReference>
<feature type="region of interest" description="Disordered" evidence="9">
    <location>
        <begin position="499"/>
        <end position="534"/>
    </location>
</feature>
<dbReference type="GO" id="GO:0015250">
    <property type="term" value="F:water channel activity"/>
    <property type="evidence" value="ECO:0007669"/>
    <property type="project" value="TreeGrafter"/>
</dbReference>
<evidence type="ECO:0000256" key="8">
    <source>
        <dbReference type="SAM" id="Coils"/>
    </source>
</evidence>
<dbReference type="GO" id="GO:0005737">
    <property type="term" value="C:cytoplasm"/>
    <property type="evidence" value="ECO:0007669"/>
    <property type="project" value="UniProtKB-ARBA"/>
</dbReference>
<feature type="coiled-coil region" evidence="8">
    <location>
        <begin position="370"/>
        <end position="397"/>
    </location>
</feature>
<feature type="transmembrane region" description="Helical" evidence="10">
    <location>
        <begin position="1197"/>
        <end position="1217"/>
    </location>
</feature>
<dbReference type="InterPro" id="IPR023271">
    <property type="entry name" value="Aquaporin-like"/>
</dbReference>
<keyword evidence="6 10" id="KW-0472">Membrane</keyword>
<dbReference type="PROSITE" id="PS00221">
    <property type="entry name" value="MIP"/>
    <property type="match status" value="1"/>
</dbReference>
<dbReference type="Pfam" id="PF00134">
    <property type="entry name" value="Cyclin_N"/>
    <property type="match status" value="1"/>
</dbReference>
<dbReference type="Pfam" id="PF00230">
    <property type="entry name" value="MIP"/>
    <property type="match status" value="2"/>
</dbReference>
<keyword evidence="13" id="KW-1185">Reference proteome</keyword>
<evidence type="ECO:0000256" key="1">
    <source>
        <dbReference type="ARBA" id="ARBA00004127"/>
    </source>
</evidence>
<feature type="domain" description="Cyclin-like" evidence="11">
    <location>
        <begin position="17"/>
        <end position="116"/>
    </location>
</feature>
<sequence>MANIAETALLKERQWGRLMWTVAADLGMDTVATATAAHFFQRFCLSERQGDFDPHRLAIACMWLASKVRESPCRLRDIVNSFEIFLDRVQDEKGMPMEAYWALRDDVVTYEQVLLRAMGFDVELTPAYAYLTEFAWLLSSESNDAPVLSLAWTLLNDAFRSEVCAMASPDRLALSCLLLSFEMSRRVPEHQLPADRLAQRLDRLLREPQLEGFLGLSQDRGADEIEDICNDLLTVYAVDVQQAFVRMGGSRHACHMMMLRLNDEQIVTHVVRLLAAGVENAPLAAEALQRDNLDNVKLIMRSMERHLASAEVSEAGCLLIGHLCSGTAAQSGDLKPVRVKAHRDCQNSLCREGAMETIVDILTLHMKEVRRSANRAHMMMQEKLKEAEMKRQRQEEVDLGLVRERAPVNGGFGGFSKMGLKDRIMKVQANLELRGAWQTLVDKEVMGGRVMNAALQALLLLVVGNSGALRQLSGNFFAYHMNKLLDMGEEFLDAAKEAKAEKDMRRGRGQRTSTGEESESDAGEDGKKPPRMRNKMGRVEVPVGQERQAMGSLESLSLKCQVLVDALRGHAAKDRPAIAIKACRLCLLIFEHHKANVQKANDQGRNRCHHVELKLRHTVVEEDRQFEEVFKHLSSMKTALIGTLRTHNENSAVISAVFSVLANLRELALLSAPAGMPVAGSAVEKHWQAALVKAGGEDTEWIIRQAALRLRRALEETKKGDHRIETQNIRPQDLRGNGEWLTPRLREEVRNMLEVAEGLGADAFKARWADAEEPDRWNVIYRKQQQLAAQAKYREDKIKAKELGITHEEFHRRELEEIARREAEEDESSSSGISGFTAREAEDVGEVVVATEEELNFEEEDVFGLQQWVRAIGFGQRDEEDFDRVWRKPVTDALMRALPARAPPGSVWAIEAAQRRREIIEQAEKSGEPLEDPDMDELLQIEMLESLQGKLKIRALVRAQDQIQTNIIEGKDAKGNELLDPRETSKSIIQEVAKGFKKQGYMVPKYGFSVRSVRRARRAACAQLAEMSMTQLAQEAGETRLFGLFGLAMKPLTFTALTAEFVGTFVVAFTVGCTTLSGIALDWASISIACASMVMMYAFGSVSGGHLNPSISISMFLAGKLRGITTCAYIISQCAAAILALLAVRQLFEVSPTIIPKVGDSWTQACLVEMIYTAMLDFVVLCVYSRRNNPDHEPNQFYGIACGFALIAGIGASQMSGGVFNPAVALGIGVVGKEGGSLMYLCYQLLASLLASALFRVMRPEEYMDLASFQNYEPSDAVKYLCEFVGSFLVVVTYGLSGVRAAPESCSWTTASALMSLVYAVGDLSGGHFNPAVTTAVVLSRTRRVSVTQMVTYWVAQ</sequence>
<comment type="caution">
    <text evidence="12">The sequence shown here is derived from an EMBL/GenBank/DDBJ whole genome shotgun (WGS) entry which is preliminary data.</text>
</comment>
<proteinExistence type="inferred from homology"/>
<comment type="similarity">
    <text evidence="7">Belongs to the cyclin family.</text>
</comment>
<keyword evidence="3 10" id="KW-0812">Transmembrane</keyword>
<dbReference type="CDD" id="cd20534">
    <property type="entry name" value="CYCLIN_CCNM_CCNQ_rpt1"/>
    <property type="match status" value="1"/>
</dbReference>